<dbReference type="Pfam" id="PF13588">
    <property type="entry name" value="HSDR_N_2"/>
    <property type="match status" value="1"/>
</dbReference>
<dbReference type="RefSeq" id="WP_317171026.1">
    <property type="nucleotide sequence ID" value="NZ_JABSNP010000002.1"/>
</dbReference>
<sequence>MKRVPLEVMQVLDLPPFEAKLTQSATNQPLIWDGLRRRHVVLTPEEWVRQHVVHYLVDYLAYPRGLLALERGLRYNQRQKRTDLLALGPEGQPLLLVECKAPHVAIDGAVARQATTYNQTIGAPLLLLTNGLVHYCWRVDFAARTNERLAEIPAFAAAVALAGP</sequence>
<comment type="caution">
    <text evidence="2">The sequence shown here is derived from an EMBL/GenBank/DDBJ whole genome shotgun (WGS) entry which is preliminary data.</text>
</comment>
<organism evidence="2 3">
    <name type="scientific">Hymenobacter caeli</name>
    <dbReference type="NCBI Taxonomy" id="2735894"/>
    <lineage>
        <taxon>Bacteria</taxon>
        <taxon>Pseudomonadati</taxon>
        <taxon>Bacteroidota</taxon>
        <taxon>Cytophagia</taxon>
        <taxon>Cytophagales</taxon>
        <taxon>Hymenobacteraceae</taxon>
        <taxon>Hymenobacter</taxon>
    </lineage>
</organism>
<dbReference type="Proteomes" id="UP000779507">
    <property type="component" value="Unassembled WGS sequence"/>
</dbReference>
<feature type="domain" description="Type I restriction enzyme R protein N-terminal" evidence="1">
    <location>
        <begin position="44"/>
        <end position="153"/>
    </location>
</feature>
<evidence type="ECO:0000259" key="1">
    <source>
        <dbReference type="Pfam" id="PF13588"/>
    </source>
</evidence>
<evidence type="ECO:0000313" key="3">
    <source>
        <dbReference type="Proteomes" id="UP000779507"/>
    </source>
</evidence>
<accession>A0ABX2FMS1</accession>
<evidence type="ECO:0000313" key="2">
    <source>
        <dbReference type="EMBL" id="NRT17765.1"/>
    </source>
</evidence>
<dbReference type="EMBL" id="JABSNP010000002">
    <property type="protein sequence ID" value="NRT17765.1"/>
    <property type="molecule type" value="Genomic_DNA"/>
</dbReference>
<proteinExistence type="predicted"/>
<dbReference type="InterPro" id="IPR029464">
    <property type="entry name" value="HSDR_N"/>
</dbReference>
<protein>
    <recommendedName>
        <fullName evidence="1">Type I restriction enzyme R protein N-terminal domain-containing protein</fullName>
    </recommendedName>
</protein>
<dbReference type="Gene3D" id="3.90.1570.30">
    <property type="match status" value="1"/>
</dbReference>
<gene>
    <name evidence="2" type="ORF">HNP98_000572</name>
</gene>
<name>A0ABX2FMS1_9BACT</name>
<keyword evidence="3" id="KW-1185">Reference proteome</keyword>
<reference evidence="2 3" key="1">
    <citation type="submission" date="2020-05" db="EMBL/GenBank/DDBJ databases">
        <title>Genomic Encyclopedia of Type Strains, Phase IV (KMG-V): Genome sequencing to study the core and pangenomes of soil and plant-associated prokaryotes.</title>
        <authorList>
            <person name="Whitman W."/>
        </authorList>
    </citation>
    <scope>NUCLEOTIDE SEQUENCE [LARGE SCALE GENOMIC DNA]</scope>
    <source>
        <strain evidence="2 3">9A</strain>
    </source>
</reference>